<sequence length="572" mass="62475">MLMRTQTWLLPHQGSQVQAPAKALPMWLASTFSALEPEHPLRELLPPSLAHEDMIEARTQDEPQPCSQDARTNRMFAFSPFDVDVQENNDPALGVSRPPSADLAFCDGGLLPDPTTINAELQIFHLGEDTLGFRPFSTPGSLPVLQHAAISNTTPNLARPSELQKTVKPPLLSHNASANHANFTSSPTFCPTITEPETYLSSFHRGSSVTSNDLGPHSPMPDFQDKMINIFSTPGPAFTVSRPVYFDSPAEDPSLSDPLEPESYELDLDALDFRWQPFLRKTLPDPGLASKQTYAMHASATIPPDFGDPDVHLSHSPISFCSVTDDRVAIAEVHHARVESNLYEGPALGSPVSGHVIRHFPSPQSNGQSSTAVFAPPSRFSSTPPPVFTEPDVLVSHSPHPFRSVADDQATMAEASNARVEYDLHDGSQHVTRESPSPQLNGQNSAVVFAPALGIFLSPLRGVASSHAVPDITDVQEFTAENTTCTTESHEQPFTPPRPTQAPQPVTPKKDRPSQTRSTPIPPRQEQRSTAWMLSRRSLAGRDNIGRDEIDGLFSQHSDTSHDTIESWADDH</sequence>
<dbReference type="EMBL" id="KN835184">
    <property type="protein sequence ID" value="KIK44784.1"/>
    <property type="molecule type" value="Genomic_DNA"/>
</dbReference>
<feature type="compositionally biased region" description="Pro residues" evidence="1">
    <location>
        <begin position="494"/>
        <end position="506"/>
    </location>
</feature>
<feature type="compositionally biased region" description="Polar residues" evidence="1">
    <location>
        <begin position="362"/>
        <end position="372"/>
    </location>
</feature>
<dbReference type="InParanoid" id="A0A0D0B4D3"/>
<keyword evidence="3" id="KW-1185">Reference proteome</keyword>
<dbReference type="Proteomes" id="UP000054485">
    <property type="component" value="Unassembled WGS sequence"/>
</dbReference>
<reference evidence="3" key="2">
    <citation type="submission" date="2015-01" db="EMBL/GenBank/DDBJ databases">
        <title>Evolutionary Origins and Diversification of the Mycorrhizal Mutualists.</title>
        <authorList>
            <consortium name="DOE Joint Genome Institute"/>
            <consortium name="Mycorrhizal Genomics Consortium"/>
            <person name="Kohler A."/>
            <person name="Kuo A."/>
            <person name="Nagy L.G."/>
            <person name="Floudas D."/>
            <person name="Copeland A."/>
            <person name="Barry K.W."/>
            <person name="Cichocki N."/>
            <person name="Veneault-Fourrey C."/>
            <person name="LaButti K."/>
            <person name="Lindquist E.A."/>
            <person name="Lipzen A."/>
            <person name="Lundell T."/>
            <person name="Morin E."/>
            <person name="Murat C."/>
            <person name="Riley R."/>
            <person name="Ohm R."/>
            <person name="Sun H."/>
            <person name="Tunlid A."/>
            <person name="Henrissat B."/>
            <person name="Grigoriev I.V."/>
            <person name="Hibbett D.S."/>
            <person name="Martin F."/>
        </authorList>
    </citation>
    <scope>NUCLEOTIDE SEQUENCE [LARGE SCALE GENOMIC DNA]</scope>
    <source>
        <strain evidence="3">UH-Slu-Lm8-n1</strain>
    </source>
</reference>
<proteinExistence type="predicted"/>
<feature type="compositionally biased region" description="Basic and acidic residues" evidence="1">
    <location>
        <begin position="559"/>
        <end position="572"/>
    </location>
</feature>
<organism evidence="2 3">
    <name type="scientific">Suillus luteus UH-Slu-Lm8-n1</name>
    <dbReference type="NCBI Taxonomy" id="930992"/>
    <lineage>
        <taxon>Eukaryota</taxon>
        <taxon>Fungi</taxon>
        <taxon>Dikarya</taxon>
        <taxon>Basidiomycota</taxon>
        <taxon>Agaricomycotina</taxon>
        <taxon>Agaricomycetes</taxon>
        <taxon>Agaricomycetidae</taxon>
        <taxon>Boletales</taxon>
        <taxon>Suillineae</taxon>
        <taxon>Suillaceae</taxon>
        <taxon>Suillus</taxon>
    </lineage>
</organism>
<evidence type="ECO:0000256" key="1">
    <source>
        <dbReference type="SAM" id="MobiDB-lite"/>
    </source>
</evidence>
<accession>A0A0D0B4D3</accession>
<dbReference type="AlphaFoldDB" id="A0A0D0B4D3"/>
<gene>
    <name evidence="2" type="ORF">CY34DRAFT_599339</name>
</gene>
<evidence type="ECO:0000313" key="2">
    <source>
        <dbReference type="EMBL" id="KIK44784.1"/>
    </source>
</evidence>
<dbReference type="OrthoDB" id="3033167at2759"/>
<evidence type="ECO:0000313" key="3">
    <source>
        <dbReference type="Proteomes" id="UP000054485"/>
    </source>
</evidence>
<feature type="region of interest" description="Disordered" evidence="1">
    <location>
        <begin position="361"/>
        <end position="395"/>
    </location>
</feature>
<dbReference type="HOGENOM" id="CLU_476652_0_0_1"/>
<name>A0A0D0B4D3_9AGAM</name>
<feature type="region of interest" description="Disordered" evidence="1">
    <location>
        <begin position="483"/>
        <end position="572"/>
    </location>
</feature>
<reference evidence="2 3" key="1">
    <citation type="submission" date="2014-04" db="EMBL/GenBank/DDBJ databases">
        <authorList>
            <consortium name="DOE Joint Genome Institute"/>
            <person name="Kuo A."/>
            <person name="Ruytinx J."/>
            <person name="Rineau F."/>
            <person name="Colpaert J."/>
            <person name="Kohler A."/>
            <person name="Nagy L.G."/>
            <person name="Floudas D."/>
            <person name="Copeland A."/>
            <person name="Barry K.W."/>
            <person name="Cichocki N."/>
            <person name="Veneault-Fourrey C."/>
            <person name="LaButti K."/>
            <person name="Lindquist E.A."/>
            <person name="Lipzen A."/>
            <person name="Lundell T."/>
            <person name="Morin E."/>
            <person name="Murat C."/>
            <person name="Sun H."/>
            <person name="Tunlid A."/>
            <person name="Henrissat B."/>
            <person name="Grigoriev I.V."/>
            <person name="Hibbett D.S."/>
            <person name="Martin F."/>
            <person name="Nordberg H.P."/>
            <person name="Cantor M.N."/>
            <person name="Hua S.X."/>
        </authorList>
    </citation>
    <scope>NUCLEOTIDE SEQUENCE [LARGE SCALE GENOMIC DNA]</scope>
    <source>
        <strain evidence="2 3">UH-Slu-Lm8-n1</strain>
    </source>
</reference>
<protein>
    <submittedName>
        <fullName evidence="2">Uncharacterized protein</fullName>
    </submittedName>
</protein>